<name>A0A164YZM6_9AGAM</name>
<dbReference type="AlphaFoldDB" id="A0A164YZM6"/>
<sequence>MSAADGPIGPSRCCLLLVPASHLRSGFSLVLGLISTLFLADHLIADSISLELHETSIKRQRQMRIIYAHIGPGCFVCDTTAEEERTSNDGGFTQGDDELSSSVSTRRQTWRSLAPRLYFQTR</sequence>
<reference evidence="2 3" key="1">
    <citation type="journal article" date="2016" name="Mol. Biol. Evol.">
        <title>Comparative Genomics of Early-Diverging Mushroom-Forming Fungi Provides Insights into the Origins of Lignocellulose Decay Capabilities.</title>
        <authorList>
            <person name="Nagy L.G."/>
            <person name="Riley R."/>
            <person name="Tritt A."/>
            <person name="Adam C."/>
            <person name="Daum C."/>
            <person name="Floudas D."/>
            <person name="Sun H."/>
            <person name="Yadav J.S."/>
            <person name="Pangilinan J."/>
            <person name="Larsson K.H."/>
            <person name="Matsuura K."/>
            <person name="Barry K."/>
            <person name="Labutti K."/>
            <person name="Kuo R."/>
            <person name="Ohm R.A."/>
            <person name="Bhattacharya S.S."/>
            <person name="Shirouzu T."/>
            <person name="Yoshinaga Y."/>
            <person name="Martin F.M."/>
            <person name="Grigoriev I.V."/>
            <person name="Hibbett D.S."/>
        </authorList>
    </citation>
    <scope>NUCLEOTIDE SEQUENCE [LARGE SCALE GENOMIC DNA]</scope>
    <source>
        <strain evidence="2 3">HHB9708</strain>
    </source>
</reference>
<organism evidence="2 3">
    <name type="scientific">Sistotremastrum niveocremeum HHB9708</name>
    <dbReference type="NCBI Taxonomy" id="1314777"/>
    <lineage>
        <taxon>Eukaryota</taxon>
        <taxon>Fungi</taxon>
        <taxon>Dikarya</taxon>
        <taxon>Basidiomycota</taxon>
        <taxon>Agaricomycotina</taxon>
        <taxon>Agaricomycetes</taxon>
        <taxon>Sistotremastrales</taxon>
        <taxon>Sistotremastraceae</taxon>
        <taxon>Sertulicium</taxon>
        <taxon>Sertulicium niveocremeum</taxon>
    </lineage>
</organism>
<gene>
    <name evidence="2" type="ORF">SISNIDRAFT_450190</name>
</gene>
<proteinExistence type="predicted"/>
<feature type="non-terminal residue" evidence="2">
    <location>
        <position position="122"/>
    </location>
</feature>
<evidence type="ECO:0000256" key="1">
    <source>
        <dbReference type="SAM" id="MobiDB-lite"/>
    </source>
</evidence>
<protein>
    <submittedName>
        <fullName evidence="2">Uncharacterized protein</fullName>
    </submittedName>
</protein>
<accession>A0A164YZM6</accession>
<dbReference type="Proteomes" id="UP000076722">
    <property type="component" value="Unassembled WGS sequence"/>
</dbReference>
<keyword evidence="3" id="KW-1185">Reference proteome</keyword>
<evidence type="ECO:0000313" key="2">
    <source>
        <dbReference type="EMBL" id="KZS97396.1"/>
    </source>
</evidence>
<feature type="region of interest" description="Disordered" evidence="1">
    <location>
        <begin position="85"/>
        <end position="106"/>
    </location>
</feature>
<evidence type="ECO:0000313" key="3">
    <source>
        <dbReference type="Proteomes" id="UP000076722"/>
    </source>
</evidence>
<dbReference type="EMBL" id="KV419397">
    <property type="protein sequence ID" value="KZS97396.1"/>
    <property type="molecule type" value="Genomic_DNA"/>
</dbReference>